<dbReference type="STRING" id="993689.GCA_002077135_00957"/>
<dbReference type="NCBIfam" id="TIGR00254">
    <property type="entry name" value="GGDEF"/>
    <property type="match status" value="1"/>
</dbReference>
<comment type="caution">
    <text evidence="4">The sequence shown here is derived from an EMBL/GenBank/DDBJ whole genome shotgun (WGS) entry which is preliminary data.</text>
</comment>
<dbReference type="CDD" id="cd01948">
    <property type="entry name" value="EAL"/>
    <property type="match status" value="1"/>
</dbReference>
<dbReference type="OrthoDB" id="23692at2"/>
<dbReference type="InterPro" id="IPR043128">
    <property type="entry name" value="Rev_trsase/Diguanyl_cyclase"/>
</dbReference>
<dbReference type="InterPro" id="IPR029787">
    <property type="entry name" value="Nucleotide_cyclase"/>
</dbReference>
<dbReference type="SUPFAM" id="SSF55073">
    <property type="entry name" value="Nucleotide cyclase"/>
    <property type="match status" value="1"/>
</dbReference>
<gene>
    <name evidence="4" type="ORF">B1806_07605</name>
</gene>
<dbReference type="SUPFAM" id="SSF141868">
    <property type="entry name" value="EAL domain-like"/>
    <property type="match status" value="1"/>
</dbReference>
<dbReference type="PANTHER" id="PTHR33121">
    <property type="entry name" value="CYCLIC DI-GMP PHOSPHODIESTERASE PDEF"/>
    <property type="match status" value="1"/>
</dbReference>
<feature type="domain" description="EAL" evidence="2">
    <location>
        <begin position="892"/>
        <end position="1147"/>
    </location>
</feature>
<dbReference type="PROSITE" id="PS50883">
    <property type="entry name" value="EAL"/>
    <property type="match status" value="1"/>
</dbReference>
<dbReference type="SMART" id="SM00267">
    <property type="entry name" value="GGDEF"/>
    <property type="match status" value="1"/>
</dbReference>
<evidence type="ECO:0000256" key="1">
    <source>
        <dbReference type="ARBA" id="ARBA00001946"/>
    </source>
</evidence>
<dbReference type="InterPro" id="IPR050706">
    <property type="entry name" value="Cyclic-di-GMP_PDE-like"/>
</dbReference>
<dbReference type="AlphaFoldDB" id="A0A4S3KP15"/>
<dbReference type="PROSITE" id="PS50887">
    <property type="entry name" value="GGDEF"/>
    <property type="match status" value="1"/>
</dbReference>
<evidence type="ECO:0000259" key="2">
    <source>
        <dbReference type="PROSITE" id="PS50883"/>
    </source>
</evidence>
<reference evidence="4 5" key="1">
    <citation type="submission" date="2017-02" db="EMBL/GenBank/DDBJ databases">
        <title>Whole genome sequencing of Metallibacterium scheffleri DSM 24874 (T).</title>
        <authorList>
            <person name="Kumar S."/>
            <person name="Patil P."/>
            <person name="Patil P.B."/>
        </authorList>
    </citation>
    <scope>NUCLEOTIDE SEQUENCE [LARGE SCALE GENOMIC DNA]</scope>
    <source>
        <strain evidence="4 5">DSM 24874</strain>
    </source>
</reference>
<dbReference type="InterPro" id="IPR012292">
    <property type="entry name" value="Globin/Proto"/>
</dbReference>
<keyword evidence="5" id="KW-1185">Reference proteome</keyword>
<name>A0A4S3KP15_9GAMM</name>
<dbReference type="InterPro" id="IPR035919">
    <property type="entry name" value="EAL_sf"/>
</dbReference>
<sequence>MDEVVELHRAEALRARFYRSVAETLTQLRPSPGRDRRAAMTEIAATLVRAMGLPLVWIGLLPAGASEIQVLGSAGPAKSYADHLQLDIDPVQPSAHGPMGMALRDGRPRLTQVDAPEFAPWRVAAQRHGLGASLVAVAAVADGAKLALSVYGHSRTLLGDDLLDWAQRLIEEIARFWDHQALLDREQRLRRYRTAQRAIQQALLAQPDPEAIYRTLAAVLVDVAGAAAVDVFADEGGVQLRRVALTGPMAEAIRAVPIPPRTPQGAVVPGPTRAFSEARPFVRVQSAADDSIPESWRQAPLAQMGAVGCWPIFGAQQVPETSTRLTPSGVFAVIAREADTFDAELCALLDEIATAAGLALRQHAQRAALAHERERQTHLALHDALTGLPNRRALEHQLDGALARARRHHMLVGVGMLDLDDFKPVNDRLGHAMGDRLLLAVAAQLRSALRAEDYVARLGGDEFVLVFEDLARIEDLEPLLERVRIALERPCRIDAEDIRLHASLGMALFPLHADDSGEQLLRRADQAMYQVKTHKHEAHRWWALPPAGANAESTPSEHDTTDLQPYGDYAARLLQTISAAAQDTLESVVEPFYLELGQMAEPARLLQILPAHELAALHDKQREHLRLLLRPDLDESTHRRVAEHAGRAHAGCGIEAVWLSDSAERLREALDTALGRYVRRDRRALLVLHRRLAQDRQWQLEGMRATQRERDALIARISALAWSADSYAALMQGVVDALARHDEIISCSVGRPDANGAFAYEAVGGSAFADYLRALARGAVTAISADAGSELGRGPSGRAWRGGGIERCLHFATDPAMAPWREFALQLGVRSSVALPLGPKPGASLALLVLYSRYPGGFSSDAQQAFIAQLKTLLDLALARLAPDRPGTEVLPFTLRERWRERLAGAGIEMHYQPIFALAQGRVVELEALARLRDVDGSLLAPGRFLPALNPDDLLHLFREGLRQALAQRALMAAAGHTLDITVNLPPAALHDPRYVAATATALSRGECPPRALLLEILENASEAEHALGSGVAGVLALKALGVRVAEDDLGAGHSSLARLRQWPFDRVKIDQTLVRGVASDPLRTLRFIRQLTLLGQALGIEVVVEGLETAGLVEAALLLGADFGQGYALARPCAPAALPELLARFHWPFDAHTPRTALGALAAVLLWEERFEQSAEDQVGWRRIAEQPGLVHAHLAQQHGAAHAALIDAHDAMHSAAYQGPRSADYRASRAHFIDVLVAQVCAEENARGRSA</sequence>
<organism evidence="4 5">
    <name type="scientific">Metallibacterium scheffleri</name>
    <dbReference type="NCBI Taxonomy" id="993689"/>
    <lineage>
        <taxon>Bacteria</taxon>
        <taxon>Pseudomonadati</taxon>
        <taxon>Pseudomonadota</taxon>
        <taxon>Gammaproteobacteria</taxon>
        <taxon>Lysobacterales</taxon>
        <taxon>Rhodanobacteraceae</taxon>
        <taxon>Metallibacterium</taxon>
    </lineage>
</organism>
<proteinExistence type="predicted"/>
<evidence type="ECO:0000313" key="4">
    <source>
        <dbReference type="EMBL" id="THD10725.1"/>
    </source>
</evidence>
<dbReference type="Proteomes" id="UP000307749">
    <property type="component" value="Unassembled WGS sequence"/>
</dbReference>
<feature type="domain" description="GGDEF" evidence="3">
    <location>
        <begin position="410"/>
        <end position="546"/>
    </location>
</feature>
<dbReference type="Gene3D" id="3.30.70.270">
    <property type="match status" value="1"/>
</dbReference>
<dbReference type="InterPro" id="IPR001633">
    <property type="entry name" value="EAL_dom"/>
</dbReference>
<dbReference type="Gene3D" id="1.10.490.10">
    <property type="entry name" value="Globins"/>
    <property type="match status" value="1"/>
</dbReference>
<dbReference type="Gene3D" id="3.20.20.450">
    <property type="entry name" value="EAL domain"/>
    <property type="match status" value="1"/>
</dbReference>
<evidence type="ECO:0000313" key="5">
    <source>
        <dbReference type="Proteomes" id="UP000307749"/>
    </source>
</evidence>
<dbReference type="GO" id="GO:0071111">
    <property type="term" value="F:cyclic-guanylate-specific phosphodiesterase activity"/>
    <property type="evidence" value="ECO:0007669"/>
    <property type="project" value="InterPro"/>
</dbReference>
<dbReference type="SUPFAM" id="SSF55781">
    <property type="entry name" value="GAF domain-like"/>
    <property type="match status" value="3"/>
</dbReference>
<dbReference type="CDD" id="cd01949">
    <property type="entry name" value="GGDEF"/>
    <property type="match status" value="1"/>
</dbReference>
<dbReference type="InterPro" id="IPR000160">
    <property type="entry name" value="GGDEF_dom"/>
</dbReference>
<dbReference type="PANTHER" id="PTHR33121:SF70">
    <property type="entry name" value="SIGNALING PROTEIN YKOW"/>
    <property type="match status" value="1"/>
</dbReference>
<accession>A0A4S3KP15</accession>
<dbReference type="GO" id="GO:0019825">
    <property type="term" value="F:oxygen binding"/>
    <property type="evidence" value="ECO:0007669"/>
    <property type="project" value="InterPro"/>
</dbReference>
<comment type="cofactor">
    <cofactor evidence="1">
        <name>Mg(2+)</name>
        <dbReference type="ChEBI" id="CHEBI:18420"/>
    </cofactor>
</comment>
<dbReference type="InterPro" id="IPR003018">
    <property type="entry name" value="GAF"/>
</dbReference>
<dbReference type="RefSeq" id="WP_081126799.1">
    <property type="nucleotide sequence ID" value="NZ_LDOS01000001.1"/>
</dbReference>
<dbReference type="GO" id="GO:0020037">
    <property type="term" value="F:heme binding"/>
    <property type="evidence" value="ECO:0007669"/>
    <property type="project" value="InterPro"/>
</dbReference>
<protein>
    <recommendedName>
        <fullName evidence="6">Direct oxygen-sensing cyclase</fullName>
    </recommendedName>
</protein>
<dbReference type="Gene3D" id="3.30.450.40">
    <property type="match status" value="2"/>
</dbReference>
<dbReference type="EMBL" id="MWQO01000023">
    <property type="protein sequence ID" value="THD10725.1"/>
    <property type="molecule type" value="Genomic_DNA"/>
</dbReference>
<evidence type="ECO:0000259" key="3">
    <source>
        <dbReference type="PROSITE" id="PS50887"/>
    </source>
</evidence>
<dbReference type="Pfam" id="PF13185">
    <property type="entry name" value="GAF_2"/>
    <property type="match status" value="1"/>
</dbReference>
<dbReference type="Pfam" id="PF00563">
    <property type="entry name" value="EAL"/>
    <property type="match status" value="1"/>
</dbReference>
<evidence type="ECO:0008006" key="6">
    <source>
        <dbReference type="Google" id="ProtNLM"/>
    </source>
</evidence>
<dbReference type="FunFam" id="3.30.70.270:FF:000001">
    <property type="entry name" value="Diguanylate cyclase domain protein"/>
    <property type="match status" value="1"/>
</dbReference>
<dbReference type="SMART" id="SM00052">
    <property type="entry name" value="EAL"/>
    <property type="match status" value="1"/>
</dbReference>
<dbReference type="Pfam" id="PF00990">
    <property type="entry name" value="GGDEF"/>
    <property type="match status" value="1"/>
</dbReference>
<dbReference type="InterPro" id="IPR029016">
    <property type="entry name" value="GAF-like_dom_sf"/>
</dbReference>